<dbReference type="InterPro" id="IPR036155">
    <property type="entry name" value="Crypto/Photolyase_N_sf"/>
</dbReference>
<dbReference type="GO" id="GO:0071949">
    <property type="term" value="F:FAD binding"/>
    <property type="evidence" value="ECO:0007669"/>
    <property type="project" value="TreeGrafter"/>
</dbReference>
<name>A0AAJ1R6W9_9FLAO</name>
<evidence type="ECO:0000313" key="3">
    <source>
        <dbReference type="Proteomes" id="UP001225933"/>
    </source>
</evidence>
<dbReference type="EMBL" id="JAUHGV010000163">
    <property type="protein sequence ID" value="MDN4015221.1"/>
    <property type="molecule type" value="Genomic_DNA"/>
</dbReference>
<dbReference type="InterPro" id="IPR002081">
    <property type="entry name" value="Cryptochrome/DNA_photolyase_1"/>
</dbReference>
<dbReference type="Proteomes" id="UP001225933">
    <property type="component" value="Unassembled WGS sequence"/>
</dbReference>
<evidence type="ECO:0000313" key="2">
    <source>
        <dbReference type="EMBL" id="MDN4015221.1"/>
    </source>
</evidence>
<dbReference type="InterPro" id="IPR014729">
    <property type="entry name" value="Rossmann-like_a/b/a_fold"/>
</dbReference>
<dbReference type="RefSeq" id="WP_290343753.1">
    <property type="nucleotide sequence ID" value="NZ_JAUHGV010000163.1"/>
</dbReference>
<dbReference type="InterPro" id="IPR006050">
    <property type="entry name" value="DNA_photolyase_N"/>
</dbReference>
<proteinExistence type="predicted"/>
<dbReference type="Pfam" id="PF00875">
    <property type="entry name" value="DNA_photolyase"/>
    <property type="match status" value="1"/>
</dbReference>
<keyword evidence="2" id="KW-0456">Lyase</keyword>
<gene>
    <name evidence="2" type="ORF">QX233_22495</name>
</gene>
<sequence length="78" mass="9048">MILCWHRTDLRVEDNPALDRAAALARQRETTVQPVFVFDPRFYGDRTLACDGRIEFMNECLAGLCEQYRERGTELALL</sequence>
<evidence type="ECO:0000259" key="1">
    <source>
        <dbReference type="PROSITE" id="PS51645"/>
    </source>
</evidence>
<dbReference type="Gene3D" id="3.40.50.620">
    <property type="entry name" value="HUPs"/>
    <property type="match status" value="1"/>
</dbReference>
<dbReference type="SUPFAM" id="SSF52425">
    <property type="entry name" value="Cryptochrome/photolyase, N-terminal domain"/>
    <property type="match status" value="1"/>
</dbReference>
<feature type="domain" description="Photolyase/cryptochrome alpha/beta" evidence="1">
    <location>
        <begin position="1"/>
        <end position="78"/>
    </location>
</feature>
<reference evidence="2" key="1">
    <citation type="submission" date="2023-06" db="EMBL/GenBank/DDBJ databases">
        <title>Two Chryseobacterium gambrini strains from China.</title>
        <authorList>
            <person name="Zeng J."/>
            <person name="Wu Y."/>
        </authorList>
    </citation>
    <scope>NUCLEOTIDE SEQUENCE</scope>
    <source>
        <strain evidence="2">SQ219</strain>
    </source>
</reference>
<comment type="caution">
    <text evidence="2">The sequence shown here is derived from an EMBL/GenBank/DDBJ whole genome shotgun (WGS) entry which is preliminary data.</text>
</comment>
<dbReference type="GO" id="GO:0003904">
    <property type="term" value="F:deoxyribodipyrimidine photo-lyase activity"/>
    <property type="evidence" value="ECO:0007669"/>
    <property type="project" value="UniProtKB-EC"/>
</dbReference>
<accession>A0AAJ1R6W9</accession>
<dbReference type="PROSITE" id="PS51645">
    <property type="entry name" value="PHR_CRY_ALPHA_BETA"/>
    <property type="match status" value="1"/>
</dbReference>
<feature type="non-terminal residue" evidence="2">
    <location>
        <position position="78"/>
    </location>
</feature>
<protein>
    <submittedName>
        <fullName evidence="2">Deoxyribodipyrimidine photo-lyase</fullName>
        <ecNumber evidence="2">4.1.99.3</ecNumber>
    </submittedName>
</protein>
<dbReference type="PANTHER" id="PTHR11455">
    <property type="entry name" value="CRYPTOCHROME"/>
    <property type="match status" value="1"/>
</dbReference>
<dbReference type="GO" id="GO:0003677">
    <property type="term" value="F:DNA binding"/>
    <property type="evidence" value="ECO:0007669"/>
    <property type="project" value="TreeGrafter"/>
</dbReference>
<dbReference type="AlphaFoldDB" id="A0AAJ1R6W9"/>
<dbReference type="EC" id="4.1.99.3" evidence="2"/>
<organism evidence="2 3">
    <name type="scientific">Chryseobacterium gambrini</name>
    <dbReference type="NCBI Taxonomy" id="373672"/>
    <lineage>
        <taxon>Bacteria</taxon>
        <taxon>Pseudomonadati</taxon>
        <taxon>Bacteroidota</taxon>
        <taxon>Flavobacteriia</taxon>
        <taxon>Flavobacteriales</taxon>
        <taxon>Weeksellaceae</taxon>
        <taxon>Chryseobacterium group</taxon>
        <taxon>Chryseobacterium</taxon>
    </lineage>
</organism>